<dbReference type="InterPro" id="IPR004147">
    <property type="entry name" value="ABC1_dom"/>
</dbReference>
<dbReference type="CDD" id="cd05121">
    <property type="entry name" value="ABC1_ADCK3-like"/>
    <property type="match status" value="1"/>
</dbReference>
<sequence length="640" mass="72363">MEEADRVERAVGAALRRWPGPVDIAPEYRPRAQGPAEPEGVVRSLPRRVVTHKASDSHVALPMAKVLVHRPGLLRPAQRLLVWAGATGRFFLGNAVDALRGRNTVERRAERLRRVFEDTGATFAKVGQQLSLRADLLPYAYCVELSKMLDQAKAIPTEVAIAVVERSLGRPLAEVFEAFDPEPIGAASIACVYQAVLRTGERVAVKVKRPQIGETLAADLRALDWLLIGAETLTLIRPGFTARFRQELRKMLLAELDFRAEARYTDIFRRRAKKDGNTVTAPRVYFDHSTEDVLVTELMSGVWMWELMAAVDAKDAPFLAALQARGIEPKAVAQNLIRTVHRELLEELFFHGDPHPANLVVLPGNRICFLDFGAIGRFSTQTRNMWRELHYHMRNRDVARMVASTVNLSGPLPPIDVERVMKSVEGIYADWVYAISSKDAEWWERSTSQTWLRYISLARDNGLPVSLETIQFFRSTVLYDSIITRLDKDIDFDEAWKAHTRRAAKKARRRVRRAMAKRIYGPTRMDYLRIEQAADMATQAFFRYQQEIEQPLIRFRNIVGKIAYTMNVLLKLAVVLAVVTAGWLVMPVGLHRWLGIEIDGGRLVEAATSVGWPQAALLALGVLLIRRILFRINDPDTKPD</sequence>
<dbReference type="SUPFAM" id="SSF56112">
    <property type="entry name" value="Protein kinase-like (PK-like)"/>
    <property type="match status" value="1"/>
</dbReference>
<evidence type="ECO:0000256" key="2">
    <source>
        <dbReference type="SAM" id="Phobius"/>
    </source>
</evidence>
<dbReference type="GO" id="GO:0016301">
    <property type="term" value="F:kinase activity"/>
    <property type="evidence" value="ECO:0007669"/>
    <property type="project" value="UniProtKB-KW"/>
</dbReference>
<organism evidence="4 5">
    <name type="scientific">Methylobacterium nonmethylotrophicum</name>
    <dbReference type="NCBI Taxonomy" id="1141884"/>
    <lineage>
        <taxon>Bacteria</taxon>
        <taxon>Pseudomonadati</taxon>
        <taxon>Pseudomonadota</taxon>
        <taxon>Alphaproteobacteria</taxon>
        <taxon>Hyphomicrobiales</taxon>
        <taxon>Methylobacteriaceae</taxon>
        <taxon>Methylobacterium</taxon>
    </lineage>
</organism>
<comment type="caution">
    <text evidence="4">The sequence shown here is derived from an EMBL/GenBank/DDBJ whole genome shotgun (WGS) entry which is preliminary data.</text>
</comment>
<feature type="transmembrane region" description="Helical" evidence="2">
    <location>
        <begin position="606"/>
        <end position="625"/>
    </location>
</feature>
<dbReference type="InterPro" id="IPR050154">
    <property type="entry name" value="UbiB_kinase"/>
</dbReference>
<dbReference type="OrthoDB" id="9795390at2"/>
<dbReference type="AlphaFoldDB" id="A0A4Z0NPT0"/>
<dbReference type="InterPro" id="IPR011009">
    <property type="entry name" value="Kinase-like_dom_sf"/>
</dbReference>
<keyword evidence="2" id="KW-0812">Transmembrane</keyword>
<accession>A0A4Z0NPT0</accession>
<evidence type="ECO:0000259" key="3">
    <source>
        <dbReference type="Pfam" id="PF03109"/>
    </source>
</evidence>
<dbReference type="RefSeq" id="WP_135415153.1">
    <property type="nucleotide sequence ID" value="NZ_SRLB01000009.1"/>
</dbReference>
<dbReference type="PANTHER" id="PTHR10566">
    <property type="entry name" value="CHAPERONE-ACTIVITY OF BC1 COMPLEX CABC1 -RELATED"/>
    <property type="match status" value="1"/>
</dbReference>
<dbReference type="Proteomes" id="UP000297535">
    <property type="component" value="Unassembled WGS sequence"/>
</dbReference>
<evidence type="ECO:0000313" key="4">
    <source>
        <dbReference type="EMBL" id="TGD98914.1"/>
    </source>
</evidence>
<protein>
    <submittedName>
        <fullName evidence="4">AarF/ABC1/UbiB kinase family protein</fullName>
    </submittedName>
</protein>
<keyword evidence="4" id="KW-0808">Transferase</keyword>
<evidence type="ECO:0000313" key="5">
    <source>
        <dbReference type="Proteomes" id="UP000297535"/>
    </source>
</evidence>
<gene>
    <name evidence="4" type="ORF">EU555_13445</name>
</gene>
<keyword evidence="4" id="KW-0418">Kinase</keyword>
<dbReference type="EMBL" id="SRLB01000009">
    <property type="protein sequence ID" value="TGD98914.1"/>
    <property type="molecule type" value="Genomic_DNA"/>
</dbReference>
<proteinExistence type="inferred from homology"/>
<keyword evidence="2" id="KW-0472">Membrane</keyword>
<keyword evidence="5" id="KW-1185">Reference proteome</keyword>
<evidence type="ECO:0000256" key="1">
    <source>
        <dbReference type="ARBA" id="ARBA00009670"/>
    </source>
</evidence>
<reference evidence="4 5" key="1">
    <citation type="submission" date="2019-04" db="EMBL/GenBank/DDBJ databases">
        <authorList>
            <person name="Feng G."/>
            <person name="Zhu H."/>
        </authorList>
    </citation>
    <scope>NUCLEOTIDE SEQUENCE [LARGE SCALE GENOMIC DNA]</scope>
    <source>
        <strain evidence="4 5">6HR-1</strain>
    </source>
</reference>
<dbReference type="PANTHER" id="PTHR10566:SF113">
    <property type="entry name" value="PROTEIN ACTIVITY OF BC1 COMPLEX KINASE 7, CHLOROPLASTIC"/>
    <property type="match status" value="1"/>
</dbReference>
<name>A0A4Z0NPT0_9HYPH</name>
<feature type="domain" description="ABC1 atypical kinase-like" evidence="3">
    <location>
        <begin position="148"/>
        <end position="403"/>
    </location>
</feature>
<keyword evidence="2" id="KW-1133">Transmembrane helix</keyword>
<dbReference type="Pfam" id="PF03109">
    <property type="entry name" value="ABC1"/>
    <property type="match status" value="1"/>
</dbReference>
<feature type="transmembrane region" description="Helical" evidence="2">
    <location>
        <begin position="562"/>
        <end position="586"/>
    </location>
</feature>
<comment type="similarity">
    <text evidence="1">Belongs to the protein kinase superfamily. ADCK protein kinase family.</text>
</comment>